<keyword evidence="2" id="KW-1133">Transmembrane helix</keyword>
<dbReference type="SUPFAM" id="SSF52833">
    <property type="entry name" value="Thioredoxin-like"/>
    <property type="match status" value="1"/>
</dbReference>
<organism evidence="4 5">
    <name type="scientific">Candidatus Opimibacter skivensis</name>
    <dbReference type="NCBI Taxonomy" id="2982028"/>
    <lineage>
        <taxon>Bacteria</taxon>
        <taxon>Pseudomonadati</taxon>
        <taxon>Bacteroidota</taxon>
        <taxon>Saprospiria</taxon>
        <taxon>Saprospirales</taxon>
        <taxon>Saprospiraceae</taxon>
        <taxon>Candidatus Opimibacter</taxon>
    </lineage>
</organism>
<dbReference type="CDD" id="cd02966">
    <property type="entry name" value="TlpA_like_family"/>
    <property type="match status" value="1"/>
</dbReference>
<keyword evidence="2" id="KW-0472">Membrane</keyword>
<reference evidence="4 5" key="1">
    <citation type="submission" date="2020-10" db="EMBL/GenBank/DDBJ databases">
        <title>Connecting structure to function with the recovery of over 1000 high-quality activated sludge metagenome-assembled genomes encoding full-length rRNA genes using long-read sequencing.</title>
        <authorList>
            <person name="Singleton C.M."/>
            <person name="Petriglieri F."/>
            <person name="Kristensen J.M."/>
            <person name="Kirkegaard R.H."/>
            <person name="Michaelsen T.Y."/>
            <person name="Andersen M.H."/>
            <person name="Karst S.M."/>
            <person name="Dueholm M.S."/>
            <person name="Nielsen P.H."/>
            <person name="Albertsen M."/>
        </authorList>
    </citation>
    <scope>NUCLEOTIDE SEQUENCE [LARGE SCALE GENOMIC DNA]</scope>
    <source>
        <strain evidence="4">Ribe_18-Q3-R11-54_MAXAC.273</strain>
    </source>
</reference>
<dbReference type="InterPro" id="IPR036249">
    <property type="entry name" value="Thioredoxin-like_sf"/>
</dbReference>
<comment type="caution">
    <text evidence="4">The sequence shown here is derived from an EMBL/GenBank/DDBJ whole genome shotgun (WGS) entry which is preliminary data.</text>
</comment>
<dbReference type="AlphaFoldDB" id="A0A9D7XTG5"/>
<proteinExistence type="predicted"/>
<dbReference type="EMBL" id="JADKGY010000006">
    <property type="protein sequence ID" value="MBK9982692.1"/>
    <property type="molecule type" value="Genomic_DNA"/>
</dbReference>
<dbReference type="InterPro" id="IPR017937">
    <property type="entry name" value="Thioredoxin_CS"/>
</dbReference>
<evidence type="ECO:0000256" key="1">
    <source>
        <dbReference type="ARBA" id="ARBA00023284"/>
    </source>
</evidence>
<feature type="transmembrane region" description="Helical" evidence="2">
    <location>
        <begin position="6"/>
        <end position="25"/>
    </location>
</feature>
<sequence length="183" mass="20744">MKSMIWTIGISLLLIVGYYLGRSYYLKPGLVQGQKAFEFVDKLGDGTSFSLADLKGRYVLLDFWGTWCGPCLQSHPALVELYKQFHGKAFKDGSDFEMVSVAVENNDRSWQRIIQQDQLNWPYHLVALNLFNSPIVKAYGVKQLPTTFLINPQGVIIGVDLPMHQIVKLLHSKLKEPLDGKND</sequence>
<dbReference type="InterPro" id="IPR013766">
    <property type="entry name" value="Thioredoxin_domain"/>
</dbReference>
<dbReference type="Proteomes" id="UP000808337">
    <property type="component" value="Unassembled WGS sequence"/>
</dbReference>
<dbReference type="InterPro" id="IPR000866">
    <property type="entry name" value="AhpC/TSA"/>
</dbReference>
<dbReference type="PANTHER" id="PTHR42852:SF13">
    <property type="entry name" value="PROTEIN DIPZ"/>
    <property type="match status" value="1"/>
</dbReference>
<name>A0A9D7XTG5_9BACT</name>
<accession>A0A9D7XTG5</accession>
<evidence type="ECO:0000259" key="3">
    <source>
        <dbReference type="PROSITE" id="PS51352"/>
    </source>
</evidence>
<evidence type="ECO:0000313" key="4">
    <source>
        <dbReference type="EMBL" id="MBK9982692.1"/>
    </source>
</evidence>
<dbReference type="Gene3D" id="3.40.30.10">
    <property type="entry name" value="Glutaredoxin"/>
    <property type="match status" value="1"/>
</dbReference>
<dbReference type="Pfam" id="PF00578">
    <property type="entry name" value="AhpC-TSA"/>
    <property type="match status" value="1"/>
</dbReference>
<keyword evidence="2" id="KW-0812">Transmembrane</keyword>
<protein>
    <submittedName>
        <fullName evidence="4">TlpA family protein disulfide reductase</fullName>
    </submittedName>
</protein>
<keyword evidence="1" id="KW-0676">Redox-active center</keyword>
<dbReference type="PROSITE" id="PS00194">
    <property type="entry name" value="THIOREDOXIN_1"/>
    <property type="match status" value="1"/>
</dbReference>
<dbReference type="InterPro" id="IPR050553">
    <property type="entry name" value="Thioredoxin_ResA/DsbE_sf"/>
</dbReference>
<feature type="domain" description="Thioredoxin" evidence="3">
    <location>
        <begin position="30"/>
        <end position="179"/>
    </location>
</feature>
<gene>
    <name evidence="4" type="ORF">IPP15_09765</name>
</gene>
<dbReference type="PANTHER" id="PTHR42852">
    <property type="entry name" value="THIOL:DISULFIDE INTERCHANGE PROTEIN DSBE"/>
    <property type="match status" value="1"/>
</dbReference>
<evidence type="ECO:0000313" key="5">
    <source>
        <dbReference type="Proteomes" id="UP000808337"/>
    </source>
</evidence>
<evidence type="ECO:0000256" key="2">
    <source>
        <dbReference type="SAM" id="Phobius"/>
    </source>
</evidence>
<dbReference type="PROSITE" id="PS51352">
    <property type="entry name" value="THIOREDOXIN_2"/>
    <property type="match status" value="1"/>
</dbReference>